<dbReference type="PANTHER" id="PTHR43991:SF12">
    <property type="entry name" value="WD REPEAT PROTEIN (AFU_ORTHOLOGUE AFUA_8G05640)"/>
    <property type="match status" value="1"/>
</dbReference>
<comment type="caution">
    <text evidence="2">The sequence shown here is derived from an EMBL/GenBank/DDBJ whole genome shotgun (WGS) entry which is preliminary data.</text>
</comment>
<dbReference type="Gene3D" id="2.130.10.10">
    <property type="entry name" value="YVTN repeat-like/Quinoprotein amine dehydrogenase"/>
    <property type="match status" value="1"/>
</dbReference>
<evidence type="ECO:0000256" key="1">
    <source>
        <dbReference type="PROSITE-ProRule" id="PRU00221"/>
    </source>
</evidence>
<sequence>MAQITLTNNPTSSALHQSLVSTHEYELNQSDSVDFCYNLIRDISSNLSNSEIVDIFASLQERESKLPFSFNDLEGTDIQGLKWPSDKVKLKFELDRMRIGNLIGEYSKGWFCNIPNSRERVRKSLNLSAYGTQTNFFEFSKFYSRLKLDIIHFQLRNLVACGSDITRGIYYPSIYFRDSQLQVSPTSIFRERELDPDMYHQFFKVNRLSPDTNSITTIREPMKLDCLLDSHSLSQNYCSSKVSTLTCTDSLLICGTFEGGYILIDTEAEPGLKNVIGEHTVASKVDGITNHVVIKEEQNELCVASNDKFIRLVDLNRSSSYKAKVKETYELPFSVNCLAVNKANPYELLFTGDDVNSYIIDTRQNNDSKTISNGMTLKGHEDYGFSCDWSPTNENLLVTGNQDGSIKLWDKRKLGENSLYTWDSSLGRSCLGNDGIDSIRGGPVRNTKFSHNGDYISWAESLDHVGIIPTQELLENNSGRLNRVQSIDFVGKCIGINFAPIDNECGEELIIGVNDKPLGGILSYRLGSKSKSLDFDFHF</sequence>
<feature type="repeat" description="WD" evidence="1">
    <location>
        <begin position="377"/>
        <end position="410"/>
    </location>
</feature>
<dbReference type="AlphaFoldDB" id="A0A9P0VZ02"/>
<organism evidence="2 3">
    <name type="scientific">[Candida] railenensis</name>
    <dbReference type="NCBI Taxonomy" id="45579"/>
    <lineage>
        <taxon>Eukaryota</taxon>
        <taxon>Fungi</taxon>
        <taxon>Dikarya</taxon>
        <taxon>Ascomycota</taxon>
        <taxon>Saccharomycotina</taxon>
        <taxon>Pichiomycetes</taxon>
        <taxon>Debaryomycetaceae</taxon>
        <taxon>Kurtzmaniella</taxon>
    </lineage>
</organism>
<dbReference type="InterPro" id="IPR015943">
    <property type="entry name" value="WD40/YVTN_repeat-like_dom_sf"/>
</dbReference>
<dbReference type="EMBL" id="CAKXYY010000016">
    <property type="protein sequence ID" value="CAH2354331.1"/>
    <property type="molecule type" value="Genomic_DNA"/>
</dbReference>
<evidence type="ECO:0000313" key="2">
    <source>
        <dbReference type="EMBL" id="CAH2354331.1"/>
    </source>
</evidence>
<keyword evidence="1" id="KW-0853">WD repeat</keyword>
<proteinExistence type="predicted"/>
<protein>
    <submittedName>
        <fullName evidence="2">Uncharacterized protein</fullName>
    </submittedName>
</protein>
<dbReference type="InterPro" id="IPR036322">
    <property type="entry name" value="WD40_repeat_dom_sf"/>
</dbReference>
<evidence type="ECO:0000313" key="3">
    <source>
        <dbReference type="Proteomes" id="UP000837801"/>
    </source>
</evidence>
<reference evidence="2" key="1">
    <citation type="submission" date="2022-03" db="EMBL/GenBank/DDBJ databases">
        <authorList>
            <person name="Legras J.-L."/>
            <person name="Devillers H."/>
            <person name="Grondin C."/>
        </authorList>
    </citation>
    <scope>NUCLEOTIDE SEQUENCE</scope>
    <source>
        <strain evidence="2">CLIB 1423</strain>
    </source>
</reference>
<dbReference type="SMART" id="SM00320">
    <property type="entry name" value="WD40"/>
    <property type="match status" value="2"/>
</dbReference>
<accession>A0A9P0VZ02</accession>
<keyword evidence="3" id="KW-1185">Reference proteome</keyword>
<name>A0A9P0VZ02_9ASCO</name>
<dbReference type="PROSITE" id="PS50294">
    <property type="entry name" value="WD_REPEATS_REGION"/>
    <property type="match status" value="1"/>
</dbReference>
<dbReference type="Proteomes" id="UP000837801">
    <property type="component" value="Unassembled WGS sequence"/>
</dbReference>
<dbReference type="OrthoDB" id="20669at2759"/>
<dbReference type="PROSITE" id="PS50082">
    <property type="entry name" value="WD_REPEATS_2"/>
    <property type="match status" value="1"/>
</dbReference>
<dbReference type="Pfam" id="PF00400">
    <property type="entry name" value="WD40"/>
    <property type="match status" value="1"/>
</dbReference>
<gene>
    <name evidence="2" type="ORF">CLIB1423_16S00232</name>
</gene>
<dbReference type="PANTHER" id="PTHR43991">
    <property type="entry name" value="WD REPEAT PROTEIN (AFU_ORTHOLOGUE AFUA_8G05640)-RELATED"/>
    <property type="match status" value="1"/>
</dbReference>
<dbReference type="SUPFAM" id="SSF50978">
    <property type="entry name" value="WD40 repeat-like"/>
    <property type="match status" value="1"/>
</dbReference>
<dbReference type="InterPro" id="IPR001680">
    <property type="entry name" value="WD40_rpt"/>
</dbReference>